<evidence type="ECO:0000313" key="2">
    <source>
        <dbReference type="Proteomes" id="UP000294743"/>
    </source>
</evidence>
<gene>
    <name evidence="1" type="ORF">EDD63_1501</name>
</gene>
<keyword evidence="2" id="KW-1185">Reference proteome</keyword>
<proteinExistence type="predicted"/>
<dbReference type="AlphaFoldDB" id="A0A4R7Z9Q0"/>
<organism evidence="1 2">
    <name type="scientific">Breznakia blatticola</name>
    <dbReference type="NCBI Taxonomy" id="1754012"/>
    <lineage>
        <taxon>Bacteria</taxon>
        <taxon>Bacillati</taxon>
        <taxon>Bacillota</taxon>
        <taxon>Erysipelotrichia</taxon>
        <taxon>Erysipelotrichales</taxon>
        <taxon>Erysipelotrichaceae</taxon>
        <taxon>Breznakia</taxon>
    </lineage>
</organism>
<accession>A0A4R7Z9Q0</accession>
<dbReference type="Proteomes" id="UP000294743">
    <property type="component" value="Unassembled WGS sequence"/>
</dbReference>
<dbReference type="EMBL" id="SODD01000050">
    <property type="protein sequence ID" value="TDW13095.1"/>
    <property type="molecule type" value="Genomic_DNA"/>
</dbReference>
<comment type="caution">
    <text evidence="1">The sequence shown here is derived from an EMBL/GenBank/DDBJ whole genome shotgun (WGS) entry which is preliminary data.</text>
</comment>
<sequence>MIVGILMKINGNIGSFLIKKEKKEVVVELPDKHELRLGAICKLSTHENGNYELKDYTDYLRRKGTG</sequence>
<name>A0A4R7Z9Q0_9FIRM</name>
<dbReference type="RefSeq" id="WP_134171084.1">
    <property type="nucleotide sequence ID" value="NZ_SODD01000050.1"/>
</dbReference>
<protein>
    <submittedName>
        <fullName evidence="1">Uncharacterized protein</fullName>
    </submittedName>
</protein>
<evidence type="ECO:0000313" key="1">
    <source>
        <dbReference type="EMBL" id="TDW13095.1"/>
    </source>
</evidence>
<reference evidence="1 2" key="1">
    <citation type="submission" date="2019-03" db="EMBL/GenBank/DDBJ databases">
        <title>Genomic Encyclopedia of Type Strains, Phase IV (KMG-IV): sequencing the most valuable type-strain genomes for metagenomic binning, comparative biology and taxonomic classification.</title>
        <authorList>
            <person name="Goeker M."/>
        </authorList>
    </citation>
    <scope>NUCLEOTIDE SEQUENCE [LARGE SCALE GENOMIC DNA]</scope>
    <source>
        <strain evidence="1 2">DSM 28867</strain>
    </source>
</reference>